<dbReference type="InterPro" id="IPR020053">
    <property type="entry name" value="Ribosome-bd_factorA_CS"/>
</dbReference>
<dbReference type="InterPro" id="IPR015946">
    <property type="entry name" value="KH_dom-like_a/b"/>
</dbReference>
<evidence type="ECO:0000256" key="1">
    <source>
        <dbReference type="ARBA" id="ARBA00022517"/>
    </source>
</evidence>
<dbReference type="Gene3D" id="3.30.300.20">
    <property type="match status" value="1"/>
</dbReference>
<accession>A0A238J2I5</accession>
<comment type="function">
    <text evidence="2">One of several proteins that assist in the late maturation steps of the functional core of the 30S ribosomal subunit. Associates with free 30S ribosomal subunits (but not with 30S subunits that are part of 70S ribosomes or polysomes). Required for efficient processing of 16S rRNA. May interact with the 5'-terminal helix region of 16S rRNA.</text>
</comment>
<keyword evidence="4" id="KW-1185">Reference proteome</keyword>
<dbReference type="EMBL" id="FXXQ01000009">
    <property type="protein sequence ID" value="SMX24531.1"/>
    <property type="molecule type" value="Genomic_DNA"/>
</dbReference>
<reference evidence="3 4" key="1">
    <citation type="submission" date="2017-05" db="EMBL/GenBank/DDBJ databases">
        <authorList>
            <person name="Song R."/>
            <person name="Chenine A.L."/>
            <person name="Ruprecht R.M."/>
        </authorList>
    </citation>
    <scope>NUCLEOTIDE SEQUENCE [LARGE SCALE GENOMIC DNA]</scope>
    <source>
        <strain evidence="3 4">CECT 8489</strain>
    </source>
</reference>
<keyword evidence="1 2" id="KW-0690">Ribosome biogenesis</keyword>
<dbReference type="PANTHER" id="PTHR33515:SF1">
    <property type="entry name" value="RIBOSOME-BINDING FACTOR A, CHLOROPLASTIC-RELATED"/>
    <property type="match status" value="1"/>
</dbReference>
<dbReference type="AlphaFoldDB" id="A0A238J2I5"/>
<dbReference type="InterPro" id="IPR023799">
    <property type="entry name" value="RbfA_dom_sf"/>
</dbReference>
<dbReference type="PROSITE" id="PS01319">
    <property type="entry name" value="RBFA"/>
    <property type="match status" value="1"/>
</dbReference>
<comment type="subcellular location">
    <subcellularLocation>
        <location evidence="2">Cytoplasm</location>
    </subcellularLocation>
</comment>
<comment type="similarity">
    <text evidence="2">Belongs to the RbfA family.</text>
</comment>
<evidence type="ECO:0000313" key="4">
    <source>
        <dbReference type="Proteomes" id="UP000201838"/>
    </source>
</evidence>
<organism evidence="3 4">
    <name type="scientific">Boseongicola aestuarii</name>
    <dbReference type="NCBI Taxonomy" id="1470561"/>
    <lineage>
        <taxon>Bacteria</taxon>
        <taxon>Pseudomonadati</taxon>
        <taxon>Pseudomonadota</taxon>
        <taxon>Alphaproteobacteria</taxon>
        <taxon>Rhodobacterales</taxon>
        <taxon>Paracoccaceae</taxon>
        <taxon>Boseongicola</taxon>
    </lineage>
</organism>
<dbReference type="PANTHER" id="PTHR33515">
    <property type="entry name" value="RIBOSOME-BINDING FACTOR A, CHLOROPLASTIC-RELATED"/>
    <property type="match status" value="1"/>
</dbReference>
<sequence>MAKPRYNDGSGPTQRQLRVAELVRRRLSDVLNQGDIHDPDLGRMSITVGEVRCSTDLKVATAYILPLGGGDREAALLALRKNRSEIRRVVAKGLSLKFAPEIRFEIDETFDRLDDTRRIFADDNVRRDLDSD</sequence>
<dbReference type="RefSeq" id="WP_093974499.1">
    <property type="nucleotide sequence ID" value="NZ_FXXQ01000009.1"/>
</dbReference>
<evidence type="ECO:0000313" key="3">
    <source>
        <dbReference type="EMBL" id="SMX24531.1"/>
    </source>
</evidence>
<comment type="subunit">
    <text evidence="2">Monomer. Binds 30S ribosomal subunits, but not 50S ribosomal subunits or 70S ribosomes.</text>
</comment>
<dbReference type="InterPro" id="IPR000238">
    <property type="entry name" value="RbfA"/>
</dbReference>
<keyword evidence="2" id="KW-0963">Cytoplasm</keyword>
<dbReference type="HAMAP" id="MF_00003">
    <property type="entry name" value="RbfA"/>
    <property type="match status" value="1"/>
</dbReference>
<dbReference type="OrthoDB" id="9805051at2"/>
<gene>
    <name evidence="2 3" type="primary">rbfA</name>
    <name evidence="3" type="ORF">BOA8489_02657</name>
</gene>
<dbReference type="GO" id="GO:0005829">
    <property type="term" value="C:cytosol"/>
    <property type="evidence" value="ECO:0007669"/>
    <property type="project" value="TreeGrafter"/>
</dbReference>
<dbReference type="NCBIfam" id="NF001802">
    <property type="entry name" value="PRK00521.2-5"/>
    <property type="match status" value="1"/>
</dbReference>
<evidence type="ECO:0000256" key="2">
    <source>
        <dbReference type="HAMAP-Rule" id="MF_00003"/>
    </source>
</evidence>
<proteinExistence type="inferred from homology"/>
<dbReference type="GO" id="GO:0043024">
    <property type="term" value="F:ribosomal small subunit binding"/>
    <property type="evidence" value="ECO:0007669"/>
    <property type="project" value="TreeGrafter"/>
</dbReference>
<dbReference type="Pfam" id="PF02033">
    <property type="entry name" value="RBFA"/>
    <property type="match status" value="1"/>
</dbReference>
<name>A0A238J2I5_9RHOB</name>
<dbReference type="Proteomes" id="UP000201838">
    <property type="component" value="Unassembled WGS sequence"/>
</dbReference>
<dbReference type="GO" id="GO:0030490">
    <property type="term" value="P:maturation of SSU-rRNA"/>
    <property type="evidence" value="ECO:0007669"/>
    <property type="project" value="UniProtKB-UniRule"/>
</dbReference>
<dbReference type="SUPFAM" id="SSF89919">
    <property type="entry name" value="Ribosome-binding factor A, RbfA"/>
    <property type="match status" value="1"/>
</dbReference>
<protein>
    <recommendedName>
        <fullName evidence="2">Ribosome-binding factor A</fullName>
    </recommendedName>
</protein>